<dbReference type="GO" id="GO:0003690">
    <property type="term" value="F:double-stranded DNA binding"/>
    <property type="evidence" value="ECO:0007669"/>
    <property type="project" value="InterPro"/>
</dbReference>
<reference evidence="3 5" key="2">
    <citation type="journal article" date="2020" name="Cell Host Microbe">
        <title>Functional and Genomic Variation between Human-Derived Isolates of Lachnospiraceae Reveals Inter- and Intra-Species Diversity.</title>
        <authorList>
            <person name="Sorbara M.T."/>
            <person name="Littmann E.R."/>
            <person name="Fontana E."/>
            <person name="Moody T.U."/>
            <person name="Kohout C.E."/>
            <person name="Gjonbalaj M."/>
            <person name="Eaton V."/>
            <person name="Seok R."/>
            <person name="Leiner I.M."/>
            <person name="Pamer E.G."/>
        </authorList>
    </citation>
    <scope>NUCLEOTIDE SEQUENCE [LARGE SCALE GENOMIC DNA]</scope>
    <source>
        <strain evidence="3 5">MSK.14.57</strain>
    </source>
</reference>
<reference evidence="3" key="3">
    <citation type="submission" date="2020-02" db="EMBL/GenBank/DDBJ databases">
        <authorList>
            <person name="Littmann E."/>
            <person name="Sorbara M."/>
        </authorList>
    </citation>
    <scope>NUCLEOTIDE SEQUENCE</scope>
    <source>
        <strain evidence="3">MSK.14.57</strain>
    </source>
</reference>
<proteinExistence type="predicted"/>
<sequence>MKFLICHILRIENDKSERKKIMPKEKDFIEKTFEEMNEMERLKYETAAELGLLDQLKKSGWKSLSASETGRLGGIMNRKIRKQKESQENTKGS</sequence>
<dbReference type="RefSeq" id="WP_008391752.1">
    <property type="nucleotide sequence ID" value="NZ_CAXUKL010000020.1"/>
</dbReference>
<organism evidence="2 4">
    <name type="scientific">Anaerostipes hadrus</name>
    <dbReference type="NCBI Taxonomy" id="649756"/>
    <lineage>
        <taxon>Bacteria</taxon>
        <taxon>Bacillati</taxon>
        <taxon>Bacillota</taxon>
        <taxon>Clostridia</taxon>
        <taxon>Lachnospirales</taxon>
        <taxon>Lachnospiraceae</taxon>
        <taxon>Anaerostipes</taxon>
    </lineage>
</organism>
<dbReference type="Proteomes" id="UP000188159">
    <property type="component" value="Chromosome"/>
</dbReference>
<dbReference type="GO" id="GO:0006265">
    <property type="term" value="P:DNA topological change"/>
    <property type="evidence" value="ECO:0007669"/>
    <property type="project" value="InterPro"/>
</dbReference>
<dbReference type="InterPro" id="IPR038300">
    <property type="entry name" value="SASP_sf_alpha/beta"/>
</dbReference>
<dbReference type="AlphaFoldDB" id="A0A1Q2C4B6"/>
<evidence type="ECO:0000313" key="3">
    <source>
        <dbReference type="EMBL" id="NSJ79031.1"/>
    </source>
</evidence>
<dbReference type="OrthoDB" id="1708261at2"/>
<gene>
    <name evidence="2" type="ORF">DO83_02195</name>
    <name evidence="3" type="ORF">G5A72_05420</name>
</gene>
<protein>
    <submittedName>
        <fullName evidence="2">Small, acid-soluble spore protein, alpha/beta type</fullName>
    </submittedName>
</protein>
<evidence type="ECO:0000313" key="4">
    <source>
        <dbReference type="Proteomes" id="UP000188159"/>
    </source>
</evidence>
<dbReference type="EMBL" id="JAAITB010000009">
    <property type="protein sequence ID" value="NSJ79031.1"/>
    <property type="molecule type" value="Genomic_DNA"/>
</dbReference>
<dbReference type="EMBL" id="CP012098">
    <property type="protein sequence ID" value="AQP38545.1"/>
    <property type="molecule type" value="Genomic_DNA"/>
</dbReference>
<name>A0A1Q2C4B6_ANAHA</name>
<comment type="function">
    <text evidence="1">SASP are bound to spore DNA. They are double-stranded DNA-binding proteins that cause DNA to change to an a-like conformation. They protect the DNA backbone from chemical and enzymatic cleavage and are thus involved in dormant spore's high resistance to UV light.</text>
</comment>
<evidence type="ECO:0000313" key="5">
    <source>
        <dbReference type="Proteomes" id="UP001644750"/>
    </source>
</evidence>
<accession>A0A1Q2C4B6</accession>
<dbReference type="Gene3D" id="6.10.10.80">
    <property type="entry name" value="Small, acid-soluble spore protein, alpha/beta type-like"/>
    <property type="match status" value="1"/>
</dbReference>
<reference evidence="2 4" key="1">
    <citation type="journal article" date="2016" name="Sci. Rep.">
        <title>Accelerated dysbiosis of gut microbiota during aggravation of DSS-induced colitis by a butyrate-producing bacterium.</title>
        <authorList>
            <person name="Zhang Q."/>
            <person name="Wu Y."/>
            <person name="Wang J."/>
            <person name="Wu G."/>
            <person name="Long W."/>
            <person name="Xue Z."/>
            <person name="Wang L."/>
            <person name="Zhang X."/>
            <person name="Pang X."/>
            <person name="Zhao Y."/>
            <person name="Zhao L."/>
            <person name="Zhang C."/>
        </authorList>
    </citation>
    <scope>NUCLEOTIDE SEQUENCE [LARGE SCALE GENOMIC DNA]</scope>
    <source>
        <strain evidence="2 4">BPB5</strain>
    </source>
</reference>
<evidence type="ECO:0000256" key="1">
    <source>
        <dbReference type="ARBA" id="ARBA00003863"/>
    </source>
</evidence>
<evidence type="ECO:0000313" key="2">
    <source>
        <dbReference type="EMBL" id="AQP38545.1"/>
    </source>
</evidence>
<dbReference type="InterPro" id="IPR001448">
    <property type="entry name" value="SASP_alpha/beta-type"/>
</dbReference>
<dbReference type="Proteomes" id="UP001644750">
    <property type="component" value="Unassembled WGS sequence"/>
</dbReference>
<dbReference type="Pfam" id="PF00269">
    <property type="entry name" value="SASP"/>
    <property type="match status" value="1"/>
</dbReference>
<keyword evidence="5" id="KW-1185">Reference proteome</keyword>